<protein>
    <submittedName>
        <fullName evidence="2">Uncharacterized protein</fullName>
    </submittedName>
</protein>
<keyword evidence="4" id="KW-1185">Reference proteome</keyword>
<feature type="compositionally biased region" description="Basic and acidic residues" evidence="1">
    <location>
        <begin position="55"/>
        <end position="67"/>
    </location>
</feature>
<dbReference type="EMBL" id="FOIB01000002">
    <property type="protein sequence ID" value="SET45718.1"/>
    <property type="molecule type" value="Genomic_DNA"/>
</dbReference>
<gene>
    <name evidence="2" type="ORF">MFU01_15770</name>
    <name evidence="3" type="ORF">SAMN05443572_102349</name>
</gene>
<accession>A0A511SX98</accession>
<evidence type="ECO:0000313" key="5">
    <source>
        <dbReference type="Proteomes" id="UP000321514"/>
    </source>
</evidence>
<organism evidence="2 5">
    <name type="scientific">Myxococcus fulvus</name>
    <dbReference type="NCBI Taxonomy" id="33"/>
    <lineage>
        <taxon>Bacteria</taxon>
        <taxon>Pseudomonadati</taxon>
        <taxon>Myxococcota</taxon>
        <taxon>Myxococcia</taxon>
        <taxon>Myxococcales</taxon>
        <taxon>Cystobacterineae</taxon>
        <taxon>Myxococcaceae</taxon>
        <taxon>Myxococcus</taxon>
    </lineage>
</organism>
<proteinExistence type="predicted"/>
<reference evidence="2 5" key="2">
    <citation type="submission" date="2019-07" db="EMBL/GenBank/DDBJ databases">
        <title>Whole genome shotgun sequence of Myxococcus fulvus NBRC 100333.</title>
        <authorList>
            <person name="Hosoyama A."/>
            <person name="Uohara A."/>
            <person name="Ohji S."/>
            <person name="Ichikawa N."/>
        </authorList>
    </citation>
    <scope>NUCLEOTIDE SEQUENCE [LARGE SCALE GENOMIC DNA]</scope>
    <source>
        <strain evidence="2 5">NBRC 100333</strain>
    </source>
</reference>
<feature type="region of interest" description="Disordered" evidence="1">
    <location>
        <begin position="55"/>
        <end position="84"/>
    </location>
</feature>
<dbReference type="Proteomes" id="UP000183760">
    <property type="component" value="Unassembled WGS sequence"/>
</dbReference>
<name>A0A511SX98_MYXFU</name>
<dbReference type="AlphaFoldDB" id="A0A511SX98"/>
<evidence type="ECO:0000256" key="1">
    <source>
        <dbReference type="SAM" id="MobiDB-lite"/>
    </source>
</evidence>
<sequence>MLGQGCGKRVLARGPCAEVTRCTCGHIHLAMGPVTIRVEEEVLRAIGMTLAEAVHNLDEPERPHADDAESAPSMQAPTFGGWKQ</sequence>
<reference evidence="3 4" key="1">
    <citation type="submission" date="2016-10" db="EMBL/GenBank/DDBJ databases">
        <authorList>
            <person name="Varghese N."/>
            <person name="Submissions S."/>
        </authorList>
    </citation>
    <scope>NUCLEOTIDE SEQUENCE [LARGE SCALE GENOMIC DNA]</scope>
    <source>
        <strain evidence="3 4">DSM 16525</strain>
    </source>
</reference>
<dbReference type="EMBL" id="BJXR01000016">
    <property type="protein sequence ID" value="GEN06540.1"/>
    <property type="molecule type" value="Genomic_DNA"/>
</dbReference>
<evidence type="ECO:0000313" key="2">
    <source>
        <dbReference type="EMBL" id="GEN06540.1"/>
    </source>
</evidence>
<comment type="caution">
    <text evidence="2">The sequence shown here is derived from an EMBL/GenBank/DDBJ whole genome shotgun (WGS) entry which is preliminary data.</text>
</comment>
<dbReference type="RefSeq" id="WP_082165382.1">
    <property type="nucleotide sequence ID" value="NZ_BJXR01000016.1"/>
</dbReference>
<evidence type="ECO:0000313" key="4">
    <source>
        <dbReference type="Proteomes" id="UP000183760"/>
    </source>
</evidence>
<dbReference type="Proteomes" id="UP000321514">
    <property type="component" value="Unassembled WGS sequence"/>
</dbReference>
<evidence type="ECO:0000313" key="3">
    <source>
        <dbReference type="EMBL" id="SET45718.1"/>
    </source>
</evidence>
<dbReference type="OrthoDB" id="5383001at2"/>